<evidence type="ECO:0000256" key="5">
    <source>
        <dbReference type="PROSITE-ProRule" id="PRU00505"/>
    </source>
</evidence>
<dbReference type="InterPro" id="IPR038096">
    <property type="entry name" value="TEA/ATTS_sf"/>
</dbReference>
<evidence type="ECO:0000313" key="8">
    <source>
        <dbReference type="Proteomes" id="UP001145742"/>
    </source>
</evidence>
<dbReference type="EMBL" id="WHWB01033806">
    <property type="protein sequence ID" value="KAJ7416788.1"/>
    <property type="molecule type" value="Genomic_DNA"/>
</dbReference>
<evidence type="ECO:0000259" key="6">
    <source>
        <dbReference type="PROSITE" id="PS51088"/>
    </source>
</evidence>
<dbReference type="InterPro" id="IPR000818">
    <property type="entry name" value="TEA/ATTS_dom"/>
</dbReference>
<organism evidence="7 8">
    <name type="scientific">Willisornis vidua</name>
    <name type="common">Xingu scale-backed antbird</name>
    <dbReference type="NCBI Taxonomy" id="1566151"/>
    <lineage>
        <taxon>Eukaryota</taxon>
        <taxon>Metazoa</taxon>
        <taxon>Chordata</taxon>
        <taxon>Craniata</taxon>
        <taxon>Vertebrata</taxon>
        <taxon>Euteleostomi</taxon>
        <taxon>Archelosauria</taxon>
        <taxon>Archosauria</taxon>
        <taxon>Dinosauria</taxon>
        <taxon>Saurischia</taxon>
        <taxon>Theropoda</taxon>
        <taxon>Coelurosauria</taxon>
        <taxon>Aves</taxon>
        <taxon>Neognathae</taxon>
        <taxon>Neoaves</taxon>
        <taxon>Telluraves</taxon>
        <taxon>Australaves</taxon>
        <taxon>Passeriformes</taxon>
        <taxon>Thamnophilidae</taxon>
        <taxon>Willisornis</taxon>
    </lineage>
</organism>
<sequence>MYIIHNPQVDGTATLGKSPVDAEDGSSKGIQCVCVYPKDKSEIGSLQLIDSLNPWREMVTLILRFISLKTPGLGLETPAITIEPSSWSGSESPAEDIERMSDSADKPIDNDAEGVWSPDIEQSFQEALAIYPPCGRRKIILSDEGKMYVIHVKESSQKVVYSLVMGNSGKKTVWLVPKCSSV</sequence>
<dbReference type="Gene3D" id="6.10.20.40">
    <property type="entry name" value="TEA/ATTS domain"/>
    <property type="match status" value="1"/>
</dbReference>
<protein>
    <recommendedName>
        <fullName evidence="6">TEA domain-containing protein</fullName>
    </recommendedName>
</protein>
<keyword evidence="2" id="KW-0805">Transcription regulation</keyword>
<dbReference type="PANTHER" id="PTHR11834:SF4">
    <property type="entry name" value="TRANSCRIPTIONAL ENHANCER FACTOR TEF-1"/>
    <property type="match status" value="1"/>
</dbReference>
<evidence type="ECO:0000256" key="2">
    <source>
        <dbReference type="ARBA" id="ARBA00023015"/>
    </source>
</evidence>
<proteinExistence type="predicted"/>
<dbReference type="PANTHER" id="PTHR11834">
    <property type="entry name" value="TRANSCRIPTIONAL ENHANCER FACTOR TEF RELATED"/>
    <property type="match status" value="1"/>
</dbReference>
<accession>A0ABQ9D8V8</accession>
<keyword evidence="8" id="KW-1185">Reference proteome</keyword>
<comment type="caution">
    <text evidence="7">The sequence shown here is derived from an EMBL/GenBank/DDBJ whole genome shotgun (WGS) entry which is preliminary data.</text>
</comment>
<keyword evidence="4" id="KW-0539">Nucleus</keyword>
<gene>
    <name evidence="7" type="ORF">WISP_68504</name>
</gene>
<feature type="DNA-binding region" description="TEA" evidence="5">
    <location>
        <begin position="109"/>
        <end position="182"/>
    </location>
</feature>
<feature type="domain" description="TEA" evidence="6">
    <location>
        <begin position="109"/>
        <end position="182"/>
    </location>
</feature>
<dbReference type="Pfam" id="PF01285">
    <property type="entry name" value="TEA"/>
    <property type="match status" value="1"/>
</dbReference>
<evidence type="ECO:0000256" key="3">
    <source>
        <dbReference type="ARBA" id="ARBA00023163"/>
    </source>
</evidence>
<comment type="subcellular location">
    <subcellularLocation>
        <location evidence="1">Nucleus</location>
    </subcellularLocation>
</comment>
<reference evidence="7" key="1">
    <citation type="submission" date="2019-10" db="EMBL/GenBank/DDBJ databases">
        <authorList>
            <person name="Soares A.E.R."/>
            <person name="Aleixo A."/>
            <person name="Schneider P."/>
            <person name="Miyaki C.Y."/>
            <person name="Schneider M.P."/>
            <person name="Mello C."/>
            <person name="Vasconcelos A.T.R."/>
        </authorList>
    </citation>
    <scope>NUCLEOTIDE SEQUENCE</scope>
    <source>
        <tissue evidence="7">Muscle</tissue>
    </source>
</reference>
<keyword evidence="3" id="KW-0804">Transcription</keyword>
<evidence type="ECO:0000313" key="7">
    <source>
        <dbReference type="EMBL" id="KAJ7416788.1"/>
    </source>
</evidence>
<name>A0ABQ9D8V8_9PASS</name>
<dbReference type="PROSITE" id="PS51088">
    <property type="entry name" value="TEA_2"/>
    <property type="match status" value="1"/>
</dbReference>
<dbReference type="Proteomes" id="UP001145742">
    <property type="component" value="Unassembled WGS sequence"/>
</dbReference>
<dbReference type="InterPro" id="IPR050937">
    <property type="entry name" value="TEC1_TEAD_TF"/>
</dbReference>
<evidence type="ECO:0000256" key="1">
    <source>
        <dbReference type="ARBA" id="ARBA00004123"/>
    </source>
</evidence>
<dbReference type="SMART" id="SM00426">
    <property type="entry name" value="TEA"/>
    <property type="match status" value="1"/>
</dbReference>
<evidence type="ECO:0000256" key="4">
    <source>
        <dbReference type="ARBA" id="ARBA00023242"/>
    </source>
</evidence>